<feature type="compositionally biased region" description="Low complexity" evidence="1">
    <location>
        <begin position="230"/>
        <end position="252"/>
    </location>
</feature>
<protein>
    <submittedName>
        <fullName evidence="2">Unnamed protein product</fullName>
    </submittedName>
</protein>
<keyword evidence="3" id="KW-1185">Reference proteome</keyword>
<feature type="compositionally biased region" description="Low complexity" evidence="1">
    <location>
        <begin position="199"/>
        <end position="214"/>
    </location>
</feature>
<reference evidence="2" key="1">
    <citation type="submission" date="2023-04" db="EMBL/GenBank/DDBJ databases">
        <title>Phytophthora fragariaefolia NBRC 109709.</title>
        <authorList>
            <person name="Ichikawa N."/>
            <person name="Sato H."/>
            <person name="Tonouchi N."/>
        </authorList>
    </citation>
    <scope>NUCLEOTIDE SEQUENCE</scope>
    <source>
        <strain evidence="2">NBRC 109709</strain>
    </source>
</reference>
<feature type="region of interest" description="Disordered" evidence="1">
    <location>
        <begin position="194"/>
        <end position="256"/>
    </location>
</feature>
<name>A0A9W7CV76_9STRA</name>
<dbReference type="EMBL" id="BSXT01001619">
    <property type="protein sequence ID" value="GMF43990.1"/>
    <property type="molecule type" value="Genomic_DNA"/>
</dbReference>
<feature type="compositionally biased region" description="Polar residues" evidence="1">
    <location>
        <begin position="215"/>
        <end position="229"/>
    </location>
</feature>
<comment type="caution">
    <text evidence="2">The sequence shown here is derived from an EMBL/GenBank/DDBJ whole genome shotgun (WGS) entry which is preliminary data.</text>
</comment>
<dbReference type="OrthoDB" id="96441at2759"/>
<feature type="region of interest" description="Disordered" evidence="1">
    <location>
        <begin position="294"/>
        <end position="376"/>
    </location>
</feature>
<evidence type="ECO:0000313" key="2">
    <source>
        <dbReference type="EMBL" id="GMF43990.1"/>
    </source>
</evidence>
<feature type="compositionally biased region" description="Polar residues" evidence="1">
    <location>
        <begin position="294"/>
        <end position="310"/>
    </location>
</feature>
<proteinExistence type="predicted"/>
<feature type="compositionally biased region" description="Basic residues" evidence="1">
    <location>
        <begin position="314"/>
        <end position="328"/>
    </location>
</feature>
<feature type="compositionally biased region" description="Low complexity" evidence="1">
    <location>
        <begin position="329"/>
        <end position="339"/>
    </location>
</feature>
<organism evidence="2 3">
    <name type="scientific">Phytophthora fragariaefolia</name>
    <dbReference type="NCBI Taxonomy" id="1490495"/>
    <lineage>
        <taxon>Eukaryota</taxon>
        <taxon>Sar</taxon>
        <taxon>Stramenopiles</taxon>
        <taxon>Oomycota</taxon>
        <taxon>Peronosporomycetes</taxon>
        <taxon>Peronosporales</taxon>
        <taxon>Peronosporaceae</taxon>
        <taxon>Phytophthora</taxon>
    </lineage>
</organism>
<evidence type="ECO:0000256" key="1">
    <source>
        <dbReference type="SAM" id="MobiDB-lite"/>
    </source>
</evidence>
<evidence type="ECO:0000313" key="3">
    <source>
        <dbReference type="Proteomes" id="UP001165121"/>
    </source>
</evidence>
<dbReference type="AlphaFoldDB" id="A0A9W7CV76"/>
<gene>
    <name evidence="2" type="ORF">Pfra01_001513100</name>
</gene>
<sequence length="406" mass="43423">MAAEADAWIAEMELIRRTFGAPGGCTAVTIPVAHLSPRECVAVVQAQLFEAGFGFLNLVPGWFRTRANKAHPDLVRNVVEEVLFLLTIEMVELRQLLIRAAEIQVSARAEQPCPEGVVPEPDVEMSDREMKLLGRDYVPMLKVSGLQKPRIPRGPSVGEPGPKRIQCVPALAPLSSIPTPESPPFVSSSAFRSLEGARPGSMSSGPESSVKSESQATSRLFGTTGGSDESLTSATSVSRTSRESSSGSSRFSWGRDAGEHMSAVPMAMTARTLGGENAVGPAITIYVTQETLPSNPVQVGQDDVTMSESNRSQARGRKSKSSRRRSKRTSPSPSGSSSSEESHRRRGPSRRSPSERSYRSGRSRASASSGSTQVALCSGAAVACVRGRRRVTEAEYESVRSLSTDS</sequence>
<dbReference type="Proteomes" id="UP001165121">
    <property type="component" value="Unassembled WGS sequence"/>
</dbReference>
<accession>A0A9W7CV76</accession>